<name>A0A392MFW1_9FABA</name>
<gene>
    <name evidence="2" type="ORF">A2U01_0006818</name>
</gene>
<protein>
    <submittedName>
        <fullName evidence="2">Ribonuclease H protein</fullName>
    </submittedName>
</protein>
<keyword evidence="3" id="KW-1185">Reference proteome</keyword>
<proteinExistence type="predicted"/>
<sequence length="295" mass="34448">MGHAENKCEVRFAKETDDGAAKNSSKSREDWGRIWKIHAPPKAKHFLWRICKECLPTRMRLRSRHVQCPLDCPLCLAEPEDDWHIFFNYESIIEAWCAMGIDHILHPRLSECQSIRDFIFHTCCHDNKQLAGKMALLLWTIWQNRNNMVWNDNKQHARQIGMQAAQAWNEWAMIHGLLEEQQQPMSLKQQTATIAQQHDGPTVYHWHPPYPGYLKCNVGASFYNAAGRKGGEWCLRDHRGRFILAGTYLINGRLNTLEGEAMALKEAICEVKQRGTARKMTYYLSSLHQWKRYQM</sequence>
<evidence type="ECO:0000313" key="3">
    <source>
        <dbReference type="Proteomes" id="UP000265520"/>
    </source>
</evidence>
<dbReference type="InterPro" id="IPR026960">
    <property type="entry name" value="RVT-Znf"/>
</dbReference>
<reference evidence="2 3" key="1">
    <citation type="journal article" date="2018" name="Front. Plant Sci.">
        <title>Red Clover (Trifolium pratense) and Zigzag Clover (T. medium) - A Picture of Genomic Similarities and Differences.</title>
        <authorList>
            <person name="Dluhosova J."/>
            <person name="Istvanek J."/>
            <person name="Nedelnik J."/>
            <person name="Repkova J."/>
        </authorList>
    </citation>
    <scope>NUCLEOTIDE SEQUENCE [LARGE SCALE GENOMIC DNA]</scope>
    <source>
        <strain evidence="3">cv. 10/8</strain>
        <tissue evidence="2">Leaf</tissue>
    </source>
</reference>
<accession>A0A392MFW1</accession>
<dbReference type="EMBL" id="LXQA010009476">
    <property type="protein sequence ID" value="MCH85965.1"/>
    <property type="molecule type" value="Genomic_DNA"/>
</dbReference>
<feature type="domain" description="Reverse transcriptase zinc-binding" evidence="1">
    <location>
        <begin position="24"/>
        <end position="96"/>
    </location>
</feature>
<dbReference type="PANTHER" id="PTHR47074">
    <property type="entry name" value="BNAC02G40300D PROTEIN"/>
    <property type="match status" value="1"/>
</dbReference>
<dbReference type="InterPro" id="IPR052929">
    <property type="entry name" value="RNase_H-like_EbsB-rel"/>
</dbReference>
<dbReference type="Pfam" id="PF13966">
    <property type="entry name" value="zf-RVT"/>
    <property type="match status" value="1"/>
</dbReference>
<dbReference type="AlphaFoldDB" id="A0A392MFW1"/>
<comment type="caution">
    <text evidence="2">The sequence shown here is derived from an EMBL/GenBank/DDBJ whole genome shotgun (WGS) entry which is preliminary data.</text>
</comment>
<dbReference type="PANTHER" id="PTHR47074:SF11">
    <property type="entry name" value="REVERSE TRANSCRIPTASE-LIKE PROTEIN"/>
    <property type="match status" value="1"/>
</dbReference>
<dbReference type="Proteomes" id="UP000265520">
    <property type="component" value="Unassembled WGS sequence"/>
</dbReference>
<evidence type="ECO:0000259" key="1">
    <source>
        <dbReference type="Pfam" id="PF13966"/>
    </source>
</evidence>
<evidence type="ECO:0000313" key="2">
    <source>
        <dbReference type="EMBL" id="MCH85965.1"/>
    </source>
</evidence>
<organism evidence="2 3">
    <name type="scientific">Trifolium medium</name>
    <dbReference type="NCBI Taxonomy" id="97028"/>
    <lineage>
        <taxon>Eukaryota</taxon>
        <taxon>Viridiplantae</taxon>
        <taxon>Streptophyta</taxon>
        <taxon>Embryophyta</taxon>
        <taxon>Tracheophyta</taxon>
        <taxon>Spermatophyta</taxon>
        <taxon>Magnoliopsida</taxon>
        <taxon>eudicotyledons</taxon>
        <taxon>Gunneridae</taxon>
        <taxon>Pentapetalae</taxon>
        <taxon>rosids</taxon>
        <taxon>fabids</taxon>
        <taxon>Fabales</taxon>
        <taxon>Fabaceae</taxon>
        <taxon>Papilionoideae</taxon>
        <taxon>50 kb inversion clade</taxon>
        <taxon>NPAAA clade</taxon>
        <taxon>Hologalegina</taxon>
        <taxon>IRL clade</taxon>
        <taxon>Trifolieae</taxon>
        <taxon>Trifolium</taxon>
    </lineage>
</organism>